<sequence>MPERELTEPVALCRPDGRLNPEAVGWSRHPLHDTDGIGRGLRGRLRNKRWEYWAFTSRRWIAAVTVSMLDYATLTEVWVLDRASGEEIDRTAITPLSQGVELPGTLGRGVASADVPGVRVRIEELGSSGGTRIRATTDRVRLDVVAERPAGHEALGVVVPWSATRFQYTVKDVARPARGVIEVDGEPAELGDDAWAVLDHGRGRWPYRMAWNWGAASGRNNGHTIGLQLGGRWTLGTGSTENAFSIDGRLHKISDELEWSYTPGRWLDPWRIIGDRVALRFDPFHDRVAHTNLGLIASDTHQCFGRYRGTVTADDGTVHPIDGLLGWAEDVRQRW</sequence>
<dbReference type="InterPro" id="IPR021243">
    <property type="entry name" value="DUF2804"/>
</dbReference>
<dbReference type="EMBL" id="CP071696">
    <property type="protein sequence ID" value="QTX05945.1"/>
    <property type="molecule type" value="Genomic_DNA"/>
</dbReference>
<keyword evidence="2" id="KW-1185">Reference proteome</keyword>
<name>A0A975IPT7_9MICO</name>
<evidence type="ECO:0000313" key="2">
    <source>
        <dbReference type="Proteomes" id="UP000671914"/>
    </source>
</evidence>
<gene>
    <name evidence="1" type="ORF">G127AT_07090</name>
</gene>
<protein>
    <submittedName>
        <fullName evidence="1">DUF2804 domain-containing protein</fullName>
    </submittedName>
</protein>
<dbReference type="KEGG" id="aarc:G127AT_07090"/>
<evidence type="ECO:0000313" key="1">
    <source>
        <dbReference type="EMBL" id="QTX05945.1"/>
    </source>
</evidence>
<proteinExistence type="predicted"/>
<dbReference type="AlphaFoldDB" id="A0A975IPT7"/>
<accession>A0A975IPT7</accession>
<dbReference type="Pfam" id="PF10974">
    <property type="entry name" value="DUF2804"/>
    <property type="match status" value="1"/>
</dbReference>
<organism evidence="1 2">
    <name type="scientific">Agromyces archimandritae</name>
    <dbReference type="NCBI Taxonomy" id="2781962"/>
    <lineage>
        <taxon>Bacteria</taxon>
        <taxon>Bacillati</taxon>
        <taxon>Actinomycetota</taxon>
        <taxon>Actinomycetes</taxon>
        <taxon>Micrococcales</taxon>
        <taxon>Microbacteriaceae</taxon>
        <taxon>Agromyces</taxon>
    </lineage>
</organism>
<dbReference type="PANTHER" id="PTHR35868">
    <property type="entry name" value="DUF2804 DOMAIN-CONTAINING PROTEIN-RELATED"/>
    <property type="match status" value="1"/>
</dbReference>
<dbReference type="PANTHER" id="PTHR35868:SF3">
    <property type="entry name" value="DUF2804 DOMAIN-CONTAINING PROTEIN"/>
    <property type="match status" value="1"/>
</dbReference>
<reference evidence="1" key="1">
    <citation type="submission" date="2021-03" db="EMBL/GenBank/DDBJ databases">
        <title>Agromyces archimandritus sp. nov., isolated from the cockroach Archimandrita tessellata.</title>
        <authorList>
            <person name="Guzman J."/>
            <person name="Ortuzar M."/>
            <person name="Poehlein A."/>
            <person name="Daniel R."/>
            <person name="Trujillo M."/>
            <person name="Vilcinskas A."/>
        </authorList>
    </citation>
    <scope>NUCLEOTIDE SEQUENCE</scope>
    <source>
        <strain evidence="1">G127AT</strain>
    </source>
</reference>
<dbReference type="RefSeq" id="WP_210901410.1">
    <property type="nucleotide sequence ID" value="NZ_CP071696.1"/>
</dbReference>
<dbReference type="Proteomes" id="UP000671914">
    <property type="component" value="Chromosome"/>
</dbReference>